<organism evidence="1 2">
    <name type="scientific">Cedecea davisae DSM 4568</name>
    <dbReference type="NCBI Taxonomy" id="566551"/>
    <lineage>
        <taxon>Bacteria</taxon>
        <taxon>Pseudomonadati</taxon>
        <taxon>Pseudomonadota</taxon>
        <taxon>Gammaproteobacteria</taxon>
        <taxon>Enterobacterales</taxon>
        <taxon>Enterobacteriaceae</taxon>
        <taxon>Cedecea</taxon>
    </lineage>
</organism>
<accession>S3J1Y7</accession>
<dbReference type="EMBL" id="ATDT01000005">
    <property type="protein sequence ID" value="EPF19185.1"/>
    <property type="molecule type" value="Genomic_DNA"/>
</dbReference>
<reference evidence="1 2" key="1">
    <citation type="submission" date="2013-04" db="EMBL/GenBank/DDBJ databases">
        <authorList>
            <person name="Weinstock G."/>
            <person name="Sodergren E."/>
            <person name="Lobos E.A."/>
            <person name="Fulton L."/>
            <person name="Fulton R."/>
            <person name="Courtney L."/>
            <person name="Fronick C."/>
            <person name="O'Laughlin M."/>
            <person name="Godfrey J."/>
            <person name="Wilson R.M."/>
            <person name="Miner T."/>
            <person name="Farmer C."/>
            <person name="Delehaunty K."/>
            <person name="Cordes M."/>
            <person name="Minx P."/>
            <person name="Tomlinson C."/>
            <person name="Chen J."/>
            <person name="Wollam A."/>
            <person name="Pepin K.H."/>
            <person name="Palsikar V.B."/>
            <person name="Zhang X."/>
            <person name="Suruliraj S."/>
            <person name="Perna N.T."/>
            <person name="Plunkett G."/>
            <person name="Warren W."/>
            <person name="Mitreva M."/>
            <person name="Mardis E.R."/>
            <person name="Wilson R.K."/>
        </authorList>
    </citation>
    <scope>NUCLEOTIDE SEQUENCE [LARGE SCALE GENOMIC DNA]</scope>
    <source>
        <strain evidence="1 2">DSM 4568</strain>
    </source>
</reference>
<dbReference type="PATRIC" id="fig|566551.4.peg.840"/>
<dbReference type="STRING" id="566551.HMPREF0201_00914"/>
<dbReference type="HOGENOM" id="CLU_3286833_0_0_6"/>
<dbReference type="AlphaFoldDB" id="S3J1Y7"/>
<protein>
    <submittedName>
        <fullName evidence="1">Uncharacterized protein</fullName>
    </submittedName>
</protein>
<gene>
    <name evidence="1" type="ORF">HMPREF0201_00914</name>
</gene>
<comment type="caution">
    <text evidence="1">The sequence shown here is derived from an EMBL/GenBank/DDBJ whole genome shotgun (WGS) entry which is preliminary data.</text>
</comment>
<evidence type="ECO:0000313" key="2">
    <source>
        <dbReference type="Proteomes" id="UP000014585"/>
    </source>
</evidence>
<proteinExistence type="predicted"/>
<dbReference type="Proteomes" id="UP000014585">
    <property type="component" value="Unassembled WGS sequence"/>
</dbReference>
<sequence length="40" mass="4525">MSGLKNSRNRRIIQTIAPILIAANLNRFINTQIANQMKSN</sequence>
<name>S3J1Y7_9ENTR</name>
<evidence type="ECO:0000313" key="1">
    <source>
        <dbReference type="EMBL" id="EPF19185.1"/>
    </source>
</evidence>